<comment type="similarity">
    <text evidence="1">Belongs to the peptidase C40 family.</text>
</comment>
<dbReference type="PROSITE" id="PS51935">
    <property type="entry name" value="NLPC_P60"/>
    <property type="match status" value="1"/>
</dbReference>
<dbReference type="InterPro" id="IPR051202">
    <property type="entry name" value="Peptidase_C40"/>
</dbReference>
<name>A0A4S4B332_9RHOO</name>
<keyword evidence="8" id="KW-1185">Reference proteome</keyword>
<dbReference type="OrthoDB" id="9807055at2"/>
<feature type="domain" description="NlpC/P60" evidence="6">
    <location>
        <begin position="40"/>
        <end position="164"/>
    </location>
</feature>
<dbReference type="Proteomes" id="UP000308430">
    <property type="component" value="Unassembled WGS sequence"/>
</dbReference>
<keyword evidence="2" id="KW-0645">Protease</keyword>
<dbReference type="InterPro" id="IPR038765">
    <property type="entry name" value="Papain-like_cys_pep_sf"/>
</dbReference>
<comment type="caution">
    <text evidence="7">The sequence shown here is derived from an EMBL/GenBank/DDBJ whole genome shotgun (WGS) entry which is preliminary data.</text>
</comment>
<accession>A0A4S4B332</accession>
<sequence length="177" mass="19322">MRARPLLAALALSILLPASAQAVEFDPDDAETGAPVADYVSETQHLVNQAMSYLGIRYRFGGTSPETGLDCSGLVQNVFRNAVGLDLPRTAREMASLGNRVTRRDLQPGDLVFFNTMRRTFSHVGIYLGDGQFVHAPAKGGSVRVESMQTSYWTQRFSGARRLVSDEAPSTENLATR</sequence>
<keyword evidence="4" id="KW-0788">Thiol protease</keyword>
<dbReference type="GO" id="GO:0008234">
    <property type="term" value="F:cysteine-type peptidase activity"/>
    <property type="evidence" value="ECO:0007669"/>
    <property type="project" value="UniProtKB-KW"/>
</dbReference>
<evidence type="ECO:0000256" key="5">
    <source>
        <dbReference type="SAM" id="SignalP"/>
    </source>
</evidence>
<dbReference type="SUPFAM" id="SSF54001">
    <property type="entry name" value="Cysteine proteinases"/>
    <property type="match status" value="1"/>
</dbReference>
<proteinExistence type="inferred from homology"/>
<organism evidence="7 8">
    <name type="scientific">Pseudothauera nasutitermitis</name>
    <dbReference type="NCBI Taxonomy" id="2565930"/>
    <lineage>
        <taxon>Bacteria</taxon>
        <taxon>Pseudomonadati</taxon>
        <taxon>Pseudomonadota</taxon>
        <taxon>Betaproteobacteria</taxon>
        <taxon>Rhodocyclales</taxon>
        <taxon>Zoogloeaceae</taxon>
        <taxon>Pseudothauera</taxon>
    </lineage>
</organism>
<protein>
    <submittedName>
        <fullName evidence="7">NlpC/P60 family protein</fullName>
    </submittedName>
</protein>
<dbReference type="InterPro" id="IPR000064">
    <property type="entry name" value="NLP_P60_dom"/>
</dbReference>
<evidence type="ECO:0000256" key="2">
    <source>
        <dbReference type="ARBA" id="ARBA00022670"/>
    </source>
</evidence>
<feature type="chain" id="PRO_5020965019" evidence="5">
    <location>
        <begin position="23"/>
        <end position="177"/>
    </location>
</feature>
<dbReference type="EMBL" id="SSOC01000001">
    <property type="protein sequence ID" value="THF66989.1"/>
    <property type="molecule type" value="Genomic_DNA"/>
</dbReference>
<gene>
    <name evidence="7" type="ORF">E6C76_00930</name>
</gene>
<dbReference type="Gene3D" id="3.90.1720.10">
    <property type="entry name" value="endopeptidase domain like (from Nostoc punctiforme)"/>
    <property type="match status" value="1"/>
</dbReference>
<keyword evidence="5" id="KW-0732">Signal</keyword>
<dbReference type="Pfam" id="PF00877">
    <property type="entry name" value="NLPC_P60"/>
    <property type="match status" value="1"/>
</dbReference>
<evidence type="ECO:0000256" key="4">
    <source>
        <dbReference type="ARBA" id="ARBA00022807"/>
    </source>
</evidence>
<dbReference type="RefSeq" id="WP_136346398.1">
    <property type="nucleotide sequence ID" value="NZ_SSOC01000001.1"/>
</dbReference>
<evidence type="ECO:0000313" key="7">
    <source>
        <dbReference type="EMBL" id="THF66989.1"/>
    </source>
</evidence>
<evidence type="ECO:0000256" key="1">
    <source>
        <dbReference type="ARBA" id="ARBA00007074"/>
    </source>
</evidence>
<evidence type="ECO:0000259" key="6">
    <source>
        <dbReference type="PROSITE" id="PS51935"/>
    </source>
</evidence>
<dbReference type="PANTHER" id="PTHR47053:SF1">
    <property type="entry name" value="MUREIN DD-ENDOPEPTIDASE MEPH-RELATED"/>
    <property type="match status" value="1"/>
</dbReference>
<feature type="signal peptide" evidence="5">
    <location>
        <begin position="1"/>
        <end position="22"/>
    </location>
</feature>
<evidence type="ECO:0000313" key="8">
    <source>
        <dbReference type="Proteomes" id="UP000308430"/>
    </source>
</evidence>
<reference evidence="7 8" key="1">
    <citation type="submission" date="2019-04" db="EMBL/GenBank/DDBJ databases">
        <title>Azoarcus nasutitermitis sp. nov. isolated from termite nest.</title>
        <authorList>
            <person name="Lin S.-Y."/>
            <person name="Hameed A."/>
            <person name="Hsu Y.-H."/>
            <person name="Young C.-C."/>
        </authorList>
    </citation>
    <scope>NUCLEOTIDE SEQUENCE [LARGE SCALE GENOMIC DNA]</scope>
    <source>
        <strain evidence="7 8">CC-YHH838</strain>
    </source>
</reference>
<dbReference type="PANTHER" id="PTHR47053">
    <property type="entry name" value="MUREIN DD-ENDOPEPTIDASE MEPH-RELATED"/>
    <property type="match status" value="1"/>
</dbReference>
<keyword evidence="3" id="KW-0378">Hydrolase</keyword>
<dbReference type="AlphaFoldDB" id="A0A4S4B332"/>
<evidence type="ECO:0000256" key="3">
    <source>
        <dbReference type="ARBA" id="ARBA00022801"/>
    </source>
</evidence>
<dbReference type="GO" id="GO:0006508">
    <property type="term" value="P:proteolysis"/>
    <property type="evidence" value="ECO:0007669"/>
    <property type="project" value="UniProtKB-KW"/>
</dbReference>